<name>A0ABR6NIM4_9SPHN</name>
<dbReference type="PANTHER" id="PTHR35563:SF2">
    <property type="entry name" value="BARREL METAL-DEPENDENT HYDROLASE, PUTATIVE (AFU_ORTHOLOGUE AFUA_1G16240)-RELATED"/>
    <property type="match status" value="1"/>
</dbReference>
<accession>A0ABR6NIM4</accession>
<keyword evidence="3" id="KW-1185">Reference proteome</keyword>
<reference evidence="2 3" key="1">
    <citation type="submission" date="2020-08" db="EMBL/GenBank/DDBJ databases">
        <title>Exploring microbial biodiversity for novel pathways involved in the catabolism of aromatic compounds derived from lignin.</title>
        <authorList>
            <person name="Elkins J."/>
        </authorList>
    </citation>
    <scope>NUCLEOTIDE SEQUENCE [LARGE SCALE GENOMIC DNA]</scope>
    <source>
        <strain evidence="2 3">B1D3A</strain>
    </source>
</reference>
<evidence type="ECO:0000313" key="3">
    <source>
        <dbReference type="Proteomes" id="UP001138540"/>
    </source>
</evidence>
<dbReference type="EMBL" id="JACHKA010000001">
    <property type="protein sequence ID" value="MBB5987120.1"/>
    <property type="molecule type" value="Genomic_DNA"/>
</dbReference>
<dbReference type="InterPro" id="IPR006680">
    <property type="entry name" value="Amidohydro-rel"/>
</dbReference>
<proteinExistence type="predicted"/>
<dbReference type="SUPFAM" id="SSF51556">
    <property type="entry name" value="Metallo-dependent hydrolases"/>
    <property type="match status" value="1"/>
</dbReference>
<comment type="caution">
    <text evidence="2">The sequence shown here is derived from an EMBL/GenBank/DDBJ whole genome shotgun (WGS) entry which is preliminary data.</text>
</comment>
<protein>
    <submittedName>
        <fullName evidence="2">TIM-barrel fold metal-dependent hydrolase</fullName>
    </submittedName>
</protein>
<dbReference type="Gene3D" id="3.20.20.140">
    <property type="entry name" value="Metal-dependent hydrolases"/>
    <property type="match status" value="1"/>
</dbReference>
<evidence type="ECO:0000313" key="2">
    <source>
        <dbReference type="EMBL" id="MBB5987120.1"/>
    </source>
</evidence>
<dbReference type="Pfam" id="PF04909">
    <property type="entry name" value="Amidohydro_2"/>
    <property type="match status" value="1"/>
</dbReference>
<sequence>MMPALPAGACDAHCHIFGPASVYPYDPARSYTPEDAPREALFELHRSLGIDRAVLVQPNAHGFDHRAMIDAIAASGGRYRGVALVPFDIGDEALDILDRNGIRGIRYNFLPHLSPPPPLDAFRDMMKRIERLGWHVVLHVGGADLPVLRPYLEGLPVPAVIDHLGRIDAGAGLDQEPFRALLDFARRPDVWIKISGCDRASAAGAPWRDVIPFVRRIVDAAPDRILWGTDWPHPNIKGPVPDDLALLGLCHEILGDDGLLRAVLVDNPARLYSFDNECGLLRP</sequence>
<feature type="domain" description="Amidohydrolase-related" evidence="1">
    <location>
        <begin position="10"/>
        <end position="274"/>
    </location>
</feature>
<dbReference type="GO" id="GO:0016787">
    <property type="term" value="F:hydrolase activity"/>
    <property type="evidence" value="ECO:0007669"/>
    <property type="project" value="UniProtKB-KW"/>
</dbReference>
<gene>
    <name evidence="2" type="ORF">HNP60_003094</name>
</gene>
<dbReference type="InterPro" id="IPR032466">
    <property type="entry name" value="Metal_Hydrolase"/>
</dbReference>
<evidence type="ECO:0000259" key="1">
    <source>
        <dbReference type="Pfam" id="PF04909"/>
    </source>
</evidence>
<dbReference type="RefSeq" id="WP_184155405.1">
    <property type="nucleotide sequence ID" value="NZ_JACHKA010000001.1"/>
</dbReference>
<dbReference type="PANTHER" id="PTHR35563">
    <property type="entry name" value="BARREL METAL-DEPENDENT HYDROLASE, PUTATIVE (AFU_ORTHOLOGUE AFUA_1G16240)-RELATED"/>
    <property type="match status" value="1"/>
</dbReference>
<dbReference type="Proteomes" id="UP001138540">
    <property type="component" value="Unassembled WGS sequence"/>
</dbReference>
<dbReference type="InterPro" id="IPR052358">
    <property type="entry name" value="Aro_Compnd_Degr_Hydrolases"/>
</dbReference>
<keyword evidence="2" id="KW-0378">Hydrolase</keyword>
<organism evidence="2 3">
    <name type="scientific">Sphingobium lignivorans</name>
    <dbReference type="NCBI Taxonomy" id="2735886"/>
    <lineage>
        <taxon>Bacteria</taxon>
        <taxon>Pseudomonadati</taxon>
        <taxon>Pseudomonadota</taxon>
        <taxon>Alphaproteobacteria</taxon>
        <taxon>Sphingomonadales</taxon>
        <taxon>Sphingomonadaceae</taxon>
        <taxon>Sphingobium</taxon>
    </lineage>
</organism>